<dbReference type="InterPro" id="IPR000917">
    <property type="entry name" value="Sulfatase_N"/>
</dbReference>
<keyword evidence="3" id="KW-0378">Hydrolase</keyword>
<dbReference type="GO" id="GO:0046872">
    <property type="term" value="F:metal ion binding"/>
    <property type="evidence" value="ECO:0007669"/>
    <property type="project" value="UniProtKB-KW"/>
</dbReference>
<organism evidence="6 7">
    <name type="scientific">Marivita geojedonensis</name>
    <dbReference type="NCBI Taxonomy" id="1123756"/>
    <lineage>
        <taxon>Bacteria</taxon>
        <taxon>Pseudomonadati</taxon>
        <taxon>Pseudomonadota</taxon>
        <taxon>Alphaproteobacteria</taxon>
        <taxon>Rhodobacterales</taxon>
        <taxon>Roseobacteraceae</taxon>
        <taxon>Marivita</taxon>
    </lineage>
</organism>
<dbReference type="InterPro" id="IPR050738">
    <property type="entry name" value="Sulfatase"/>
</dbReference>
<accession>A0A1X4N7X0</accession>
<dbReference type="Gene3D" id="3.40.720.10">
    <property type="entry name" value="Alkaline Phosphatase, subunit A"/>
    <property type="match status" value="1"/>
</dbReference>
<dbReference type="InterPro" id="IPR017850">
    <property type="entry name" value="Alkaline_phosphatase_core_sf"/>
</dbReference>
<evidence type="ECO:0000313" key="6">
    <source>
        <dbReference type="EMBL" id="OSQ42364.1"/>
    </source>
</evidence>
<evidence type="ECO:0000256" key="2">
    <source>
        <dbReference type="ARBA" id="ARBA00022723"/>
    </source>
</evidence>
<proteinExistence type="inferred from homology"/>
<dbReference type="Proteomes" id="UP000193926">
    <property type="component" value="Unassembled WGS sequence"/>
</dbReference>
<dbReference type="CDD" id="cd16025">
    <property type="entry name" value="PAS_like"/>
    <property type="match status" value="1"/>
</dbReference>
<dbReference type="PANTHER" id="PTHR42693">
    <property type="entry name" value="ARYLSULFATASE FAMILY MEMBER"/>
    <property type="match status" value="1"/>
</dbReference>
<dbReference type="RefSeq" id="WP_085641648.1">
    <property type="nucleotide sequence ID" value="NZ_JFKC01000049.1"/>
</dbReference>
<keyword evidence="7" id="KW-1185">Reference proteome</keyword>
<feature type="domain" description="Sulfatase N-terminal" evidence="5">
    <location>
        <begin position="32"/>
        <end position="456"/>
    </location>
</feature>
<dbReference type="OrthoDB" id="9803751at2"/>
<keyword evidence="2" id="KW-0479">Metal-binding</keyword>
<sequence>MANFSGKISLDIRDSKPDWEPFLPPKAAKDAPNVVYIVWDDVGIAAFSCFGSHIIETPSMDRLADMGVRFTQWHTTALCSPTRASLLTGRNCHRNGMACIVEGANGFPGMSAVIPPENGTLAEILRDEGWSTYAIGKWHLSPDTEIHQAASKRTWPTSRGFDRYYGFLGGESNQWYPDLVHDNHDVEQPYMPEEGYHLSKDLTDKAISFIADTKQADPDRPFFLYYAPGATHAPHHAPKEWIDKYKGKFDAGYEQYRVDAWKRMMEIGILPEGTELSEINPWDTDTINAVDLVHPWDSLNDDQKKLFARMAEVYAGYLSYTDHQIGRLLDYLEETGQLENTIFVAVSDNGASGEGTPDGSVNENKFFNNWPDDLQENLSKLDELGGPNTYNHYPTGWAWAFNTPFKMFKRYSLEGGIADMCIVTHGKSMGSVAGQIRHQYFHAVDVMPTILDMVGINSPDKIGGVPQSHLDGVSMLSAIQAAEAEDARKTQYYAMLGTRAIYHEGWKAVAKHGALTGAGGFDKDDWELYHIATDRTECHDVSAEHPEKVKELVDVWMREAEANDVLPLDDRTAREQLTLWRPGPEERDRYVYKPGTSAVPESVAVNIRGRSFAIGAELENLTKDVSGVIFAHGSRFGGHSLYVKDGHLHYVYNFLGIEEQRLVSPDPLPEGKVAVGMVFEKTHEEPKYVANGKMTLRVGGQTVAEGTMRTQPGKFTLSGDGLCIGWDSADPVSPDYQPPNRFTGGDIRFVAVDVSGKPELDLEREFHALLARD</sequence>
<evidence type="ECO:0000259" key="5">
    <source>
        <dbReference type="Pfam" id="PF00884"/>
    </source>
</evidence>
<evidence type="ECO:0000256" key="3">
    <source>
        <dbReference type="ARBA" id="ARBA00022801"/>
    </source>
</evidence>
<dbReference type="Pfam" id="PF00884">
    <property type="entry name" value="Sulfatase"/>
    <property type="match status" value="1"/>
</dbReference>
<dbReference type="EMBL" id="JFKC01000049">
    <property type="protein sequence ID" value="OSQ42364.1"/>
    <property type="molecule type" value="Genomic_DNA"/>
</dbReference>
<dbReference type="AlphaFoldDB" id="A0A1X4N7X0"/>
<dbReference type="GO" id="GO:0016787">
    <property type="term" value="F:hydrolase activity"/>
    <property type="evidence" value="ECO:0007669"/>
    <property type="project" value="UniProtKB-KW"/>
</dbReference>
<name>A0A1X4N7X0_9RHOB</name>
<protein>
    <submittedName>
        <fullName evidence="6">Arylsulfatase</fullName>
    </submittedName>
</protein>
<evidence type="ECO:0000256" key="4">
    <source>
        <dbReference type="ARBA" id="ARBA00022837"/>
    </source>
</evidence>
<dbReference type="Gene3D" id="3.30.1120.10">
    <property type="match status" value="1"/>
</dbReference>
<dbReference type="PROSITE" id="PS00523">
    <property type="entry name" value="SULFATASE_1"/>
    <property type="match status" value="1"/>
</dbReference>
<keyword evidence="4" id="KW-0106">Calcium</keyword>
<dbReference type="PANTHER" id="PTHR42693:SF43">
    <property type="entry name" value="BLL2667 PROTEIN"/>
    <property type="match status" value="1"/>
</dbReference>
<comment type="similarity">
    <text evidence="1">Belongs to the sulfatase family.</text>
</comment>
<reference evidence="6 7" key="1">
    <citation type="submission" date="2014-03" db="EMBL/GenBank/DDBJ databases">
        <title>The draft genome sequence of Marivita geojedonensis KCTC 23882.</title>
        <authorList>
            <person name="Lai Q."/>
            <person name="Shao Z."/>
        </authorList>
    </citation>
    <scope>NUCLEOTIDE SEQUENCE [LARGE SCALE GENOMIC DNA]</scope>
    <source>
        <strain evidence="6 7">DPG-138</strain>
    </source>
</reference>
<gene>
    <name evidence="6" type="ORF">MGEO_20615</name>
</gene>
<dbReference type="STRING" id="1123756.MGEO_20615"/>
<evidence type="ECO:0000256" key="1">
    <source>
        <dbReference type="ARBA" id="ARBA00008779"/>
    </source>
</evidence>
<dbReference type="SUPFAM" id="SSF53649">
    <property type="entry name" value="Alkaline phosphatase-like"/>
    <property type="match status" value="1"/>
</dbReference>
<comment type="caution">
    <text evidence="6">The sequence shown here is derived from an EMBL/GenBank/DDBJ whole genome shotgun (WGS) entry which is preliminary data.</text>
</comment>
<dbReference type="InterPro" id="IPR024607">
    <property type="entry name" value="Sulfatase_CS"/>
</dbReference>
<evidence type="ECO:0000313" key="7">
    <source>
        <dbReference type="Proteomes" id="UP000193926"/>
    </source>
</evidence>